<dbReference type="Proteomes" id="UP000199586">
    <property type="component" value="Unassembled WGS sequence"/>
</dbReference>
<evidence type="ECO:0000313" key="8">
    <source>
        <dbReference type="EMBL" id="SFP40414.1"/>
    </source>
</evidence>
<sequence length="309" mass="31608">METDWPLIAIRFALYATLSGLFGLSAFSLYGLKAGERADALALRPWLVGSGLLSLLFSGIALALLAAAMAGAPPWPVDQEAIGMLLSGSATGAAWEARMAALVVVLIAALMASGRAALLGVVAFAAAVALATLAWTGHGAMDEGAVGWVHLGADILHLLAGGAWAGALLGLVLLVARPVGRVDAAHLTLTHRALHGFGLIGTILVGTIVITGVVNAWLLVGPAKLPDLPTTRYGQLLIAKLALFGAMLALASLNRFRLTPAFERSIAAADHHGALRALRRSLAVEASCAVAILALVAWLGTLEPPASAI</sequence>
<feature type="transmembrane region" description="Helical" evidence="6">
    <location>
        <begin position="117"/>
        <end position="135"/>
    </location>
</feature>
<keyword evidence="5 6" id="KW-0472">Membrane</keyword>
<feature type="transmembrane region" description="Helical" evidence="6">
    <location>
        <begin position="282"/>
        <end position="300"/>
    </location>
</feature>
<keyword evidence="9" id="KW-1185">Reference proteome</keyword>
<feature type="transmembrane region" description="Helical" evidence="6">
    <location>
        <begin position="155"/>
        <end position="176"/>
    </location>
</feature>
<feature type="domain" description="Copper resistance protein D" evidence="7">
    <location>
        <begin position="192"/>
        <end position="299"/>
    </location>
</feature>
<dbReference type="Pfam" id="PF05425">
    <property type="entry name" value="CopD"/>
    <property type="match status" value="1"/>
</dbReference>
<organism evidence="8 9">
    <name type="scientific">Sphingomonas rubra</name>
    <dbReference type="NCBI Taxonomy" id="634430"/>
    <lineage>
        <taxon>Bacteria</taxon>
        <taxon>Pseudomonadati</taxon>
        <taxon>Pseudomonadota</taxon>
        <taxon>Alphaproteobacteria</taxon>
        <taxon>Sphingomonadales</taxon>
        <taxon>Sphingomonadaceae</taxon>
        <taxon>Sphingomonas</taxon>
    </lineage>
</organism>
<evidence type="ECO:0000256" key="3">
    <source>
        <dbReference type="ARBA" id="ARBA00022692"/>
    </source>
</evidence>
<dbReference type="PANTHER" id="PTHR34820">
    <property type="entry name" value="INNER MEMBRANE PROTEIN YEBZ"/>
    <property type="match status" value="1"/>
</dbReference>
<dbReference type="RefSeq" id="WP_093330607.1">
    <property type="nucleotide sequence ID" value="NZ_FOXP01000001.1"/>
</dbReference>
<dbReference type="PANTHER" id="PTHR34820:SF4">
    <property type="entry name" value="INNER MEMBRANE PROTEIN YEBZ"/>
    <property type="match status" value="1"/>
</dbReference>
<dbReference type="InterPro" id="IPR032694">
    <property type="entry name" value="CopC/D"/>
</dbReference>
<dbReference type="STRING" id="634430.SAMN04488241_101412"/>
<evidence type="ECO:0000256" key="4">
    <source>
        <dbReference type="ARBA" id="ARBA00022989"/>
    </source>
</evidence>
<evidence type="ECO:0000259" key="7">
    <source>
        <dbReference type="Pfam" id="PF05425"/>
    </source>
</evidence>
<feature type="transmembrane region" description="Helical" evidence="6">
    <location>
        <begin position="92"/>
        <end position="110"/>
    </location>
</feature>
<reference evidence="8 9" key="1">
    <citation type="submission" date="2016-10" db="EMBL/GenBank/DDBJ databases">
        <authorList>
            <person name="de Groot N.N."/>
        </authorList>
    </citation>
    <scope>NUCLEOTIDE SEQUENCE [LARGE SCALE GENOMIC DNA]</scope>
    <source>
        <strain evidence="8 9">CGMCC 1.9113</strain>
    </source>
</reference>
<dbReference type="NCBIfam" id="NF033808">
    <property type="entry name" value="copper_CopD"/>
    <property type="match status" value="1"/>
</dbReference>
<dbReference type="InterPro" id="IPR008457">
    <property type="entry name" value="Cu-R_CopD_dom"/>
</dbReference>
<feature type="transmembrane region" description="Helical" evidence="6">
    <location>
        <begin position="232"/>
        <end position="253"/>
    </location>
</feature>
<gene>
    <name evidence="8" type="ORF">SAMN04488241_101412</name>
</gene>
<feature type="transmembrane region" description="Helical" evidence="6">
    <location>
        <begin position="12"/>
        <end position="32"/>
    </location>
</feature>
<dbReference type="InterPro" id="IPR047689">
    <property type="entry name" value="CopD"/>
</dbReference>
<evidence type="ECO:0000313" key="9">
    <source>
        <dbReference type="Proteomes" id="UP000199586"/>
    </source>
</evidence>
<dbReference type="GO" id="GO:0005886">
    <property type="term" value="C:plasma membrane"/>
    <property type="evidence" value="ECO:0007669"/>
    <property type="project" value="UniProtKB-SubCell"/>
</dbReference>
<evidence type="ECO:0000256" key="2">
    <source>
        <dbReference type="ARBA" id="ARBA00022475"/>
    </source>
</evidence>
<dbReference type="OrthoDB" id="6053803at2"/>
<accession>A0A1I5Q215</accession>
<name>A0A1I5Q215_9SPHN</name>
<evidence type="ECO:0000256" key="6">
    <source>
        <dbReference type="SAM" id="Phobius"/>
    </source>
</evidence>
<keyword evidence="3 6" id="KW-0812">Transmembrane</keyword>
<keyword evidence="4 6" id="KW-1133">Transmembrane helix</keyword>
<evidence type="ECO:0000256" key="1">
    <source>
        <dbReference type="ARBA" id="ARBA00004651"/>
    </source>
</evidence>
<keyword evidence="2" id="KW-1003">Cell membrane</keyword>
<feature type="transmembrane region" description="Helical" evidence="6">
    <location>
        <begin position="197"/>
        <end position="220"/>
    </location>
</feature>
<feature type="transmembrane region" description="Helical" evidence="6">
    <location>
        <begin position="52"/>
        <end position="72"/>
    </location>
</feature>
<dbReference type="GO" id="GO:0006825">
    <property type="term" value="P:copper ion transport"/>
    <property type="evidence" value="ECO:0007669"/>
    <property type="project" value="InterPro"/>
</dbReference>
<proteinExistence type="predicted"/>
<dbReference type="AlphaFoldDB" id="A0A1I5Q215"/>
<comment type="subcellular location">
    <subcellularLocation>
        <location evidence="1">Cell membrane</location>
        <topology evidence="1">Multi-pass membrane protein</topology>
    </subcellularLocation>
</comment>
<dbReference type="EMBL" id="FOXP01000001">
    <property type="protein sequence ID" value="SFP40414.1"/>
    <property type="molecule type" value="Genomic_DNA"/>
</dbReference>
<evidence type="ECO:0000256" key="5">
    <source>
        <dbReference type="ARBA" id="ARBA00023136"/>
    </source>
</evidence>
<protein>
    <submittedName>
        <fullName evidence="8">Putative copper resistance protein D</fullName>
    </submittedName>
</protein>